<evidence type="ECO:0000313" key="10">
    <source>
        <dbReference type="EMBL" id="PJC70166.1"/>
    </source>
</evidence>
<proteinExistence type="inferred from homology"/>
<keyword evidence="7 9" id="KW-0811">Translocation</keyword>
<evidence type="ECO:0000256" key="6">
    <source>
        <dbReference type="ARBA" id="ARBA00022989"/>
    </source>
</evidence>
<dbReference type="Pfam" id="PF03840">
    <property type="entry name" value="SecG"/>
    <property type="match status" value="1"/>
</dbReference>
<evidence type="ECO:0000256" key="9">
    <source>
        <dbReference type="RuleBase" id="RU365087"/>
    </source>
</evidence>
<feature type="transmembrane region" description="Helical" evidence="9">
    <location>
        <begin position="51"/>
        <end position="73"/>
    </location>
</feature>
<dbReference type="InterPro" id="IPR004692">
    <property type="entry name" value="SecG"/>
</dbReference>
<evidence type="ECO:0000256" key="2">
    <source>
        <dbReference type="ARBA" id="ARBA00008445"/>
    </source>
</evidence>
<accession>A0A2M8GA10</accession>
<dbReference type="GO" id="GO:0009306">
    <property type="term" value="P:protein secretion"/>
    <property type="evidence" value="ECO:0007669"/>
    <property type="project" value="UniProtKB-UniRule"/>
</dbReference>
<name>A0A2M8GA10_9BACT</name>
<dbReference type="GO" id="GO:0015450">
    <property type="term" value="F:protein-transporting ATPase activity"/>
    <property type="evidence" value="ECO:0007669"/>
    <property type="project" value="UniProtKB-UniRule"/>
</dbReference>
<comment type="similarity">
    <text evidence="2 9">Belongs to the SecG family.</text>
</comment>
<evidence type="ECO:0000256" key="1">
    <source>
        <dbReference type="ARBA" id="ARBA00004141"/>
    </source>
</evidence>
<keyword evidence="6 9" id="KW-1133">Transmembrane helix</keyword>
<keyword evidence="8 9" id="KW-0472">Membrane</keyword>
<evidence type="ECO:0000256" key="4">
    <source>
        <dbReference type="ARBA" id="ARBA00022692"/>
    </source>
</evidence>
<dbReference type="GO" id="GO:0005886">
    <property type="term" value="C:plasma membrane"/>
    <property type="evidence" value="ECO:0007669"/>
    <property type="project" value="UniProtKB-SubCell"/>
</dbReference>
<dbReference type="NCBIfam" id="TIGR00810">
    <property type="entry name" value="secG"/>
    <property type="match status" value="1"/>
</dbReference>
<evidence type="ECO:0000256" key="3">
    <source>
        <dbReference type="ARBA" id="ARBA00022448"/>
    </source>
</evidence>
<dbReference type="Proteomes" id="UP000229041">
    <property type="component" value="Unassembled WGS sequence"/>
</dbReference>
<reference evidence="11" key="1">
    <citation type="submission" date="2017-09" db="EMBL/GenBank/DDBJ databases">
        <title>Depth-based differentiation of microbial function through sediment-hosted aquifers and enrichment of novel symbionts in the deep terrestrial subsurface.</title>
        <authorList>
            <person name="Probst A.J."/>
            <person name="Ladd B."/>
            <person name="Jarett J.K."/>
            <person name="Geller-Mcgrath D.E."/>
            <person name="Sieber C.M.K."/>
            <person name="Emerson J.B."/>
            <person name="Anantharaman K."/>
            <person name="Thomas B.C."/>
            <person name="Malmstrom R."/>
            <person name="Stieglmeier M."/>
            <person name="Klingl A."/>
            <person name="Woyke T."/>
            <person name="Ryan C.M."/>
            <person name="Banfield J.F."/>
        </authorList>
    </citation>
    <scope>NUCLEOTIDE SEQUENCE [LARGE SCALE GENOMIC DNA]</scope>
</reference>
<keyword evidence="9" id="KW-1003">Cell membrane</keyword>
<sequence length="74" mass="7982">MSISVIISIVQIVISFLLVAAILFQRRGAGLSASFGGSSSGFYTKRGIEKILFISTIVLSILFISSTFIVLLIR</sequence>
<organism evidence="10 11">
    <name type="scientific">Candidatus Tagabacteria bacterium CG_4_8_14_3_um_filter_41_8</name>
    <dbReference type="NCBI Taxonomy" id="1975018"/>
    <lineage>
        <taxon>Bacteria</taxon>
        <taxon>Candidatus Tagaibacteriota</taxon>
    </lineage>
</organism>
<dbReference type="AlphaFoldDB" id="A0A2M8GA10"/>
<gene>
    <name evidence="10" type="primary">secG</name>
    <name evidence="10" type="ORF">CO014_00250</name>
</gene>
<protein>
    <recommendedName>
        <fullName evidence="9">Protein-export membrane protein SecG</fullName>
    </recommendedName>
</protein>
<evidence type="ECO:0000256" key="7">
    <source>
        <dbReference type="ARBA" id="ARBA00023010"/>
    </source>
</evidence>
<evidence type="ECO:0000256" key="5">
    <source>
        <dbReference type="ARBA" id="ARBA00022927"/>
    </source>
</evidence>
<feature type="transmembrane region" description="Helical" evidence="9">
    <location>
        <begin position="6"/>
        <end position="24"/>
    </location>
</feature>
<comment type="function">
    <text evidence="9">Involved in protein export. Participates in an early event of protein translocation.</text>
</comment>
<evidence type="ECO:0000256" key="8">
    <source>
        <dbReference type="ARBA" id="ARBA00023136"/>
    </source>
</evidence>
<keyword evidence="3 9" id="KW-0813">Transport</keyword>
<keyword evidence="4 9" id="KW-0812">Transmembrane</keyword>
<keyword evidence="5 9" id="KW-0653">Protein transport</keyword>
<comment type="subcellular location">
    <subcellularLocation>
        <location evidence="9">Cell membrane</location>
        <topology evidence="9">Multi-pass membrane protein</topology>
    </subcellularLocation>
    <subcellularLocation>
        <location evidence="1">Membrane</location>
        <topology evidence="1">Multi-pass membrane protein</topology>
    </subcellularLocation>
</comment>
<dbReference type="EMBL" id="PFQR01000006">
    <property type="protein sequence ID" value="PJC70166.1"/>
    <property type="molecule type" value="Genomic_DNA"/>
</dbReference>
<comment type="caution">
    <text evidence="10">The sequence shown here is derived from an EMBL/GenBank/DDBJ whole genome shotgun (WGS) entry which is preliminary data.</text>
</comment>
<evidence type="ECO:0000313" key="11">
    <source>
        <dbReference type="Proteomes" id="UP000229041"/>
    </source>
</evidence>